<dbReference type="InterPro" id="IPR027417">
    <property type="entry name" value="P-loop_NTPase"/>
</dbReference>
<dbReference type="SUPFAM" id="SSF52540">
    <property type="entry name" value="P-loop containing nucleoside triphosphate hydrolases"/>
    <property type="match status" value="1"/>
</dbReference>
<protein>
    <recommendedName>
        <fullName evidence="1">Helicase HerA central domain-containing protein</fullName>
    </recommendedName>
</protein>
<dbReference type="PANTHER" id="PTHR42957">
    <property type="entry name" value="HELICASE MJ1565-RELATED"/>
    <property type="match status" value="1"/>
</dbReference>
<name>A0A1T4N8M1_9FIRM</name>
<proteinExistence type="predicted"/>
<dbReference type="Proteomes" id="UP000190625">
    <property type="component" value="Unassembled WGS sequence"/>
</dbReference>
<dbReference type="Pfam" id="PF01935">
    <property type="entry name" value="DUF87"/>
    <property type="match status" value="1"/>
</dbReference>
<feature type="domain" description="Helicase HerA central" evidence="1">
    <location>
        <begin position="172"/>
        <end position="376"/>
    </location>
</feature>
<evidence type="ECO:0000259" key="1">
    <source>
        <dbReference type="Pfam" id="PF01935"/>
    </source>
</evidence>
<dbReference type="PANTHER" id="PTHR42957:SF1">
    <property type="entry name" value="HELICASE MJ1565-RELATED"/>
    <property type="match status" value="1"/>
</dbReference>
<dbReference type="InterPro" id="IPR002789">
    <property type="entry name" value="HerA_central"/>
</dbReference>
<keyword evidence="3" id="KW-1185">Reference proteome</keyword>
<accession>A0A1T4N8M1</accession>
<dbReference type="Gene3D" id="3.40.50.300">
    <property type="entry name" value="P-loop containing nucleotide triphosphate hydrolases"/>
    <property type="match status" value="2"/>
</dbReference>
<sequence length="618" mass="70256">MQVVGLTTQQEVYVASKDRKFRSNEILKILDQDLDLPLGEVVETQSYNRFIPLSIKDSFVDSGVIESLRSIGYDIDEDEINIAKVRLITEAAYPIKTGVEAEVPHFSEVKEMLIKEEPQRGLVLGVIKGTEEMAEGMEDNLKDIAPLLEDDEIVAQQGIPFNFKVRAMHQYPHIGIIGGSGSGKSFGMRVILEELMKLEIPTLVFDPHFEMDFSNQFEGLSNKYQSDFDNKFEVFQVGQDVGVNFEDLKTKDLKDLLSAASGLSESMLNAVESLHNPKGRKDSLFTFKGRLQDLQTALELGKNKIEKKLKSGELDSHKKEEYYDYQKLLEDYSSLHLSSINGLVWRLNKLDRHGVFNESIIEIEEALRARKLAVIQGPIWLLQVFATYLLGNLYRQRRDYKDAEYRGEPADYFPPFVVATDEAHNFAPKGYDSPSKSIIKEISQEGRKYGTFLILATQRPTLLEDTITAQLNTKFVFRTVRALDIETIKKETDLTAEETNRLPYLESGDAFVSSAVFGRTMAVRIRVAKTTSPHTQNPFDELDAKTKEDNDNFYELIIDHLPIYENELLHKLQEINSQLTGTVLSRNELVERLDQLAVKDKIEKEESPLGGSTYNLKK</sequence>
<dbReference type="InterPro" id="IPR008571">
    <property type="entry name" value="HerA-like"/>
</dbReference>
<reference evidence="3" key="1">
    <citation type="submission" date="2017-02" db="EMBL/GenBank/DDBJ databases">
        <authorList>
            <person name="Varghese N."/>
            <person name="Submissions S."/>
        </authorList>
    </citation>
    <scope>NUCLEOTIDE SEQUENCE [LARGE SCALE GENOMIC DNA]</scope>
    <source>
        <strain evidence="3">ATCC BAA-73</strain>
    </source>
</reference>
<dbReference type="OrthoDB" id="9806951at2"/>
<organism evidence="2 3">
    <name type="scientific">Selenihalanaerobacter shriftii</name>
    <dbReference type="NCBI Taxonomy" id="142842"/>
    <lineage>
        <taxon>Bacteria</taxon>
        <taxon>Bacillati</taxon>
        <taxon>Bacillota</taxon>
        <taxon>Clostridia</taxon>
        <taxon>Halanaerobiales</taxon>
        <taxon>Halobacteroidaceae</taxon>
        <taxon>Selenihalanaerobacter</taxon>
    </lineage>
</organism>
<dbReference type="EMBL" id="FUWM01000013">
    <property type="protein sequence ID" value="SJZ75650.1"/>
    <property type="molecule type" value="Genomic_DNA"/>
</dbReference>
<dbReference type="STRING" id="142842.SAMN02745118_01741"/>
<evidence type="ECO:0000313" key="2">
    <source>
        <dbReference type="EMBL" id="SJZ75650.1"/>
    </source>
</evidence>
<evidence type="ECO:0000313" key="3">
    <source>
        <dbReference type="Proteomes" id="UP000190625"/>
    </source>
</evidence>
<dbReference type="RefSeq" id="WP_078810204.1">
    <property type="nucleotide sequence ID" value="NZ_FUWM01000013.1"/>
</dbReference>
<dbReference type="AlphaFoldDB" id="A0A1T4N8M1"/>
<gene>
    <name evidence="2" type="ORF">SAMN02745118_01741</name>
</gene>